<name>A0A518BPP2_9BACT</name>
<organism evidence="3 4">
    <name type="scientific">Engelhardtia mirabilis</name>
    <dbReference type="NCBI Taxonomy" id="2528011"/>
    <lineage>
        <taxon>Bacteria</taxon>
        <taxon>Pseudomonadati</taxon>
        <taxon>Planctomycetota</taxon>
        <taxon>Planctomycetia</taxon>
        <taxon>Planctomycetia incertae sedis</taxon>
        <taxon>Engelhardtia</taxon>
    </lineage>
</organism>
<evidence type="ECO:0000256" key="2">
    <source>
        <dbReference type="SAM" id="Phobius"/>
    </source>
</evidence>
<evidence type="ECO:0000313" key="3">
    <source>
        <dbReference type="EMBL" id="QDU68926.1"/>
    </source>
</evidence>
<keyword evidence="2" id="KW-0812">Transmembrane</keyword>
<evidence type="ECO:0000313" key="4">
    <source>
        <dbReference type="Proteomes" id="UP000316921"/>
    </source>
</evidence>
<dbReference type="Proteomes" id="UP000316921">
    <property type="component" value="Chromosome"/>
</dbReference>
<evidence type="ECO:0000256" key="1">
    <source>
        <dbReference type="SAM" id="MobiDB-lite"/>
    </source>
</evidence>
<keyword evidence="4" id="KW-1185">Reference proteome</keyword>
<feature type="region of interest" description="Disordered" evidence="1">
    <location>
        <begin position="1"/>
        <end position="26"/>
    </location>
</feature>
<dbReference type="RefSeq" id="WP_419191746.1">
    <property type="nucleotide sequence ID" value="NZ_CP036287.1"/>
</dbReference>
<gene>
    <name evidence="3" type="ORF">Pla133_40410</name>
</gene>
<protein>
    <submittedName>
        <fullName evidence="3">Uncharacterized protein</fullName>
    </submittedName>
</protein>
<feature type="compositionally biased region" description="Gly residues" evidence="1">
    <location>
        <begin position="1"/>
        <end position="11"/>
    </location>
</feature>
<sequence>MSANAGAGGGATSASAPPPDLAGDPLAVLAQQLAPDPDQEPLDYQKQNLWAEVYRLGQWFPGDATSERRWVSTTGTTEAWYDTMAQSLLNNILVLPLIVLALLGVLLTLQRLHKLSEALERTQRSLDAVREQMAIPERR</sequence>
<accession>A0A518BPP2</accession>
<dbReference type="KEGG" id="pbap:Pla133_40410"/>
<keyword evidence="2" id="KW-0472">Membrane</keyword>
<dbReference type="EMBL" id="CP036287">
    <property type="protein sequence ID" value="QDU68926.1"/>
    <property type="molecule type" value="Genomic_DNA"/>
</dbReference>
<keyword evidence="2" id="KW-1133">Transmembrane helix</keyword>
<proteinExistence type="predicted"/>
<dbReference type="AlphaFoldDB" id="A0A518BPP2"/>
<reference evidence="3 4" key="1">
    <citation type="submission" date="2019-02" db="EMBL/GenBank/DDBJ databases">
        <title>Deep-cultivation of Planctomycetes and their phenomic and genomic characterization uncovers novel biology.</title>
        <authorList>
            <person name="Wiegand S."/>
            <person name="Jogler M."/>
            <person name="Boedeker C."/>
            <person name="Pinto D."/>
            <person name="Vollmers J."/>
            <person name="Rivas-Marin E."/>
            <person name="Kohn T."/>
            <person name="Peeters S.H."/>
            <person name="Heuer A."/>
            <person name="Rast P."/>
            <person name="Oberbeckmann S."/>
            <person name="Bunk B."/>
            <person name="Jeske O."/>
            <person name="Meyerdierks A."/>
            <person name="Storesund J.E."/>
            <person name="Kallscheuer N."/>
            <person name="Luecker S."/>
            <person name="Lage O.M."/>
            <person name="Pohl T."/>
            <person name="Merkel B.J."/>
            <person name="Hornburger P."/>
            <person name="Mueller R.-W."/>
            <person name="Bruemmer F."/>
            <person name="Labrenz M."/>
            <person name="Spormann A.M."/>
            <person name="Op den Camp H."/>
            <person name="Overmann J."/>
            <person name="Amann R."/>
            <person name="Jetten M.S.M."/>
            <person name="Mascher T."/>
            <person name="Medema M.H."/>
            <person name="Devos D.P."/>
            <person name="Kaster A.-K."/>
            <person name="Ovreas L."/>
            <person name="Rohde M."/>
            <person name="Galperin M.Y."/>
            <person name="Jogler C."/>
        </authorList>
    </citation>
    <scope>NUCLEOTIDE SEQUENCE [LARGE SCALE GENOMIC DNA]</scope>
    <source>
        <strain evidence="3 4">Pla133</strain>
    </source>
</reference>
<feature type="transmembrane region" description="Helical" evidence="2">
    <location>
        <begin position="88"/>
        <end position="109"/>
    </location>
</feature>